<dbReference type="Gene3D" id="1.10.287.950">
    <property type="entry name" value="Methyl-accepting chemotaxis protein"/>
    <property type="match status" value="1"/>
</dbReference>
<evidence type="ECO:0000256" key="4">
    <source>
        <dbReference type="SAM" id="Phobius"/>
    </source>
</evidence>
<evidence type="ECO:0000259" key="5">
    <source>
        <dbReference type="PROSITE" id="PS50111"/>
    </source>
</evidence>
<keyword evidence="3" id="KW-0807">Transducer</keyword>
<gene>
    <name evidence="7" type="ORF">NJU99_02355</name>
</gene>
<dbReference type="CDD" id="cd11386">
    <property type="entry name" value="MCP_signal"/>
    <property type="match status" value="1"/>
</dbReference>
<dbReference type="InterPro" id="IPR004089">
    <property type="entry name" value="MCPsignal_dom"/>
</dbReference>
<dbReference type="Proteomes" id="UP001060012">
    <property type="component" value="Chromosome"/>
</dbReference>
<comment type="similarity">
    <text evidence="2">Belongs to the methyl-accepting chemotaxis (MCP) protein family.</text>
</comment>
<dbReference type="Pfam" id="PF00015">
    <property type="entry name" value="MCPsignal"/>
    <property type="match status" value="1"/>
</dbReference>
<dbReference type="PROSITE" id="PS50111">
    <property type="entry name" value="CHEMOTAXIS_TRANSDUC_2"/>
    <property type="match status" value="1"/>
</dbReference>
<accession>A0ABY5E721</accession>
<evidence type="ECO:0000256" key="1">
    <source>
        <dbReference type="ARBA" id="ARBA00022500"/>
    </source>
</evidence>
<keyword evidence="4" id="KW-0472">Membrane</keyword>
<dbReference type="SUPFAM" id="SSF103190">
    <property type="entry name" value="Sensory domain-like"/>
    <property type="match status" value="1"/>
</dbReference>
<dbReference type="RefSeq" id="WP_254577134.1">
    <property type="nucleotide sequence ID" value="NZ_CP100595.1"/>
</dbReference>
<keyword evidence="4" id="KW-0812">Transmembrane</keyword>
<organism evidence="7 8">
    <name type="scientific">Arcobacter roscoffensis</name>
    <dbReference type="NCBI Taxonomy" id="2961520"/>
    <lineage>
        <taxon>Bacteria</taxon>
        <taxon>Pseudomonadati</taxon>
        <taxon>Campylobacterota</taxon>
        <taxon>Epsilonproteobacteria</taxon>
        <taxon>Campylobacterales</taxon>
        <taxon>Arcobacteraceae</taxon>
        <taxon>Arcobacter</taxon>
    </lineage>
</organism>
<sequence>MLNNTINKKISTLIGITILILMTVFTVFMIKNINTKLIKDLEKNLQVQVGNYLQTTQIYNDTLEKNSLTLFNVFEKSFLNLRKKGERRVKINGVETLALFDGFARLNRNFDPVDRFEELTGAVSAVYVKDGDEYMRITSSLKDENGERILLDTIKKDSKTYKNINEKKKFIGLESFAGKTYMSVYSPIIKNDEIIGALFIGYDFTKGLATLKKELKKVLIGDSGYIYILDKKGNLILHKSLEGKNIFTLKDANGNEFIKNMINSKNGVLHYEYNENGSVNTKIAAFTTYDKWDWVIVAGSYEDEFLKISQEVQKIFIIATIILTLILSIMIFLLITKVISNPLEKFQDGLIDFFKYLNRTNKTAKKIDINTTDEIGKMANVINKNIEDIQIHLSQDHELIENVKTVVSKVSHGHLDNRIENTCDNPSLNELKDLINNMLDKLETFVGKDINELSRVLELYSKRDFTESLNTSHTGKIGKEIFNMNEIITEMLVDNQNDGLKLKNSSTQLSSNVNTLSTNATNQAASLEEVAASITQVTENINQTSNKAQNMFELSSTTKKSSSTGKNLANKTVHAMDEINEKVQTINESISVIDQIAFQTNILSLNAAVEAATAGEAGKGFAVVAQEVRNLASRSAEAANQIKQLVEDATIQAKEGKEISSNMINGFESLESKINETNHIITDVANAAQEQTKVMLHISDTINKLDRFTQENAQVAEEANSISKLTEDIASTVVENVNKSEFKGKK</sequence>
<dbReference type="InterPro" id="IPR029151">
    <property type="entry name" value="Sensor-like_sf"/>
</dbReference>
<feature type="domain" description="Methyl-accepting transducer" evidence="5">
    <location>
        <begin position="498"/>
        <end position="727"/>
    </location>
</feature>
<dbReference type="InterPro" id="IPR003660">
    <property type="entry name" value="HAMP_dom"/>
</dbReference>
<evidence type="ECO:0000313" key="7">
    <source>
        <dbReference type="EMBL" id="UTJ06955.1"/>
    </source>
</evidence>
<dbReference type="Pfam" id="PF17201">
    <property type="entry name" value="Cache_3-Cache_2"/>
    <property type="match status" value="1"/>
</dbReference>
<protein>
    <submittedName>
        <fullName evidence="7">Methyl-accepting chemotaxis protein</fullName>
    </submittedName>
</protein>
<dbReference type="SUPFAM" id="SSF58104">
    <property type="entry name" value="Methyl-accepting chemotaxis protein (MCP) signaling domain"/>
    <property type="match status" value="1"/>
</dbReference>
<keyword evidence="8" id="KW-1185">Reference proteome</keyword>
<dbReference type="SMART" id="SM00283">
    <property type="entry name" value="MA"/>
    <property type="match status" value="1"/>
</dbReference>
<proteinExistence type="inferred from homology"/>
<dbReference type="InterPro" id="IPR051310">
    <property type="entry name" value="MCP_chemotaxis"/>
</dbReference>
<evidence type="ECO:0000313" key="8">
    <source>
        <dbReference type="Proteomes" id="UP001060012"/>
    </source>
</evidence>
<feature type="domain" description="HAMP" evidence="6">
    <location>
        <begin position="400"/>
        <end position="447"/>
    </location>
</feature>
<evidence type="ECO:0000256" key="2">
    <source>
        <dbReference type="ARBA" id="ARBA00029447"/>
    </source>
</evidence>
<dbReference type="PROSITE" id="PS50885">
    <property type="entry name" value="HAMP"/>
    <property type="match status" value="1"/>
</dbReference>
<dbReference type="CDD" id="cd12912">
    <property type="entry name" value="PDC2_MCP_like"/>
    <property type="match status" value="1"/>
</dbReference>
<reference evidence="7" key="1">
    <citation type="submission" date="2022-07" db="EMBL/GenBank/DDBJ databases">
        <title>Arcobacter roscoffensis sp. nov., a marine bacterium isolated from coastal seawater collected from Roscoff, France.</title>
        <authorList>
            <person name="Pascual J."/>
            <person name="Lepeaux C."/>
            <person name="Methner A."/>
            <person name="Overmann J."/>
        </authorList>
    </citation>
    <scope>NUCLEOTIDE SEQUENCE</scope>
    <source>
        <strain evidence="7">ARW1-2F2</strain>
    </source>
</reference>
<feature type="transmembrane region" description="Helical" evidence="4">
    <location>
        <begin position="12"/>
        <end position="30"/>
    </location>
</feature>
<evidence type="ECO:0000259" key="6">
    <source>
        <dbReference type="PROSITE" id="PS50885"/>
    </source>
</evidence>
<name>A0ABY5E721_9BACT</name>
<dbReference type="InterPro" id="IPR033462">
    <property type="entry name" value="Cache_3-Cache_2"/>
</dbReference>
<dbReference type="EMBL" id="CP100595">
    <property type="protein sequence ID" value="UTJ06955.1"/>
    <property type="molecule type" value="Genomic_DNA"/>
</dbReference>
<dbReference type="PANTHER" id="PTHR43531:SF11">
    <property type="entry name" value="METHYL-ACCEPTING CHEMOTAXIS PROTEIN 3"/>
    <property type="match status" value="1"/>
</dbReference>
<dbReference type="PANTHER" id="PTHR43531">
    <property type="entry name" value="PROTEIN ICFG"/>
    <property type="match status" value="1"/>
</dbReference>
<feature type="transmembrane region" description="Helical" evidence="4">
    <location>
        <begin position="315"/>
        <end position="335"/>
    </location>
</feature>
<dbReference type="Gene3D" id="3.30.450.20">
    <property type="entry name" value="PAS domain"/>
    <property type="match status" value="1"/>
</dbReference>
<keyword evidence="4" id="KW-1133">Transmembrane helix</keyword>
<dbReference type="Gene3D" id="6.10.340.10">
    <property type="match status" value="1"/>
</dbReference>
<evidence type="ECO:0000256" key="3">
    <source>
        <dbReference type="PROSITE-ProRule" id="PRU00284"/>
    </source>
</evidence>
<keyword evidence="1" id="KW-0145">Chemotaxis</keyword>